<organism evidence="1">
    <name type="scientific">human gut metagenome</name>
    <dbReference type="NCBI Taxonomy" id="408170"/>
    <lineage>
        <taxon>unclassified sequences</taxon>
        <taxon>metagenomes</taxon>
        <taxon>organismal metagenomes</taxon>
    </lineage>
</organism>
<feature type="non-terminal residue" evidence="1">
    <location>
        <position position="1"/>
    </location>
</feature>
<reference evidence="1" key="1">
    <citation type="journal article" date="2013" name="Environ. Microbiol.">
        <title>Microbiota from the distal guts of lean and obese adolescents exhibit partial functional redundancy besides clear differences in community structure.</title>
        <authorList>
            <person name="Ferrer M."/>
            <person name="Ruiz A."/>
            <person name="Lanza F."/>
            <person name="Haange S.B."/>
            <person name="Oberbach A."/>
            <person name="Till H."/>
            <person name="Bargiela R."/>
            <person name="Campoy C."/>
            <person name="Segura M.T."/>
            <person name="Richter M."/>
            <person name="von Bergen M."/>
            <person name="Seifert J."/>
            <person name="Suarez A."/>
        </authorList>
    </citation>
    <scope>NUCLEOTIDE SEQUENCE</scope>
</reference>
<sequence length="53" mass="5940">LKETIDYMMNAVWSRNAVLYEMNLRQATPEGTLAAAAERLGFFVGIWASMPFG</sequence>
<dbReference type="AlphaFoldDB" id="K1TXT1"/>
<gene>
    <name evidence="1" type="ORF">LEA_11043</name>
</gene>
<dbReference type="EMBL" id="AJWY01007428">
    <property type="protein sequence ID" value="EKC64021.1"/>
    <property type="molecule type" value="Genomic_DNA"/>
</dbReference>
<accession>K1TXT1</accession>
<comment type="caution">
    <text evidence="1">The sequence shown here is derived from an EMBL/GenBank/DDBJ whole genome shotgun (WGS) entry which is preliminary data.</text>
</comment>
<protein>
    <submittedName>
        <fullName evidence="1">Uncharacterized protein</fullName>
    </submittedName>
</protein>
<name>K1TXT1_9ZZZZ</name>
<evidence type="ECO:0000313" key="1">
    <source>
        <dbReference type="EMBL" id="EKC64021.1"/>
    </source>
</evidence>
<proteinExistence type="predicted"/>